<dbReference type="Gene3D" id="1.10.3720.10">
    <property type="entry name" value="MetI-like"/>
    <property type="match status" value="1"/>
</dbReference>
<organism evidence="10 11">
    <name type="scientific">Clostridium oceanicum</name>
    <dbReference type="NCBI Taxonomy" id="1543"/>
    <lineage>
        <taxon>Bacteria</taxon>
        <taxon>Bacillati</taxon>
        <taxon>Bacillota</taxon>
        <taxon>Clostridia</taxon>
        <taxon>Eubacteriales</taxon>
        <taxon>Clostridiaceae</taxon>
        <taxon>Clostridium</taxon>
    </lineage>
</organism>
<feature type="transmembrane region" description="Helical" evidence="8">
    <location>
        <begin position="166"/>
        <end position="186"/>
    </location>
</feature>
<keyword evidence="11" id="KW-1185">Reference proteome</keyword>
<comment type="caution">
    <text evidence="10">The sequence shown here is derived from an EMBL/GenBank/DDBJ whole genome shotgun (WGS) entry which is preliminary data.</text>
</comment>
<feature type="transmembrane region" description="Helical" evidence="8">
    <location>
        <begin position="192"/>
        <end position="213"/>
    </location>
</feature>
<dbReference type="InterPro" id="IPR035906">
    <property type="entry name" value="MetI-like_sf"/>
</dbReference>
<dbReference type="PROSITE" id="PS50928">
    <property type="entry name" value="ABC_TM1"/>
    <property type="match status" value="1"/>
</dbReference>
<evidence type="ECO:0000256" key="5">
    <source>
        <dbReference type="ARBA" id="ARBA00022692"/>
    </source>
</evidence>
<keyword evidence="5 8" id="KW-0812">Transmembrane</keyword>
<evidence type="ECO:0000313" key="11">
    <source>
        <dbReference type="Proteomes" id="UP001501510"/>
    </source>
</evidence>
<feature type="transmembrane region" description="Helical" evidence="8">
    <location>
        <begin position="60"/>
        <end position="89"/>
    </location>
</feature>
<dbReference type="SUPFAM" id="SSF161098">
    <property type="entry name" value="MetI-like"/>
    <property type="match status" value="1"/>
</dbReference>
<feature type="domain" description="ABC transmembrane type-1" evidence="9">
    <location>
        <begin position="64"/>
        <end position="267"/>
    </location>
</feature>
<reference evidence="11" key="1">
    <citation type="journal article" date="2019" name="Int. J. Syst. Evol. Microbiol.">
        <title>The Global Catalogue of Microorganisms (GCM) 10K type strain sequencing project: providing services to taxonomists for standard genome sequencing and annotation.</title>
        <authorList>
            <consortium name="The Broad Institute Genomics Platform"/>
            <consortium name="The Broad Institute Genome Sequencing Center for Infectious Disease"/>
            <person name="Wu L."/>
            <person name="Ma J."/>
        </authorList>
    </citation>
    <scope>NUCLEOTIDE SEQUENCE [LARGE SCALE GENOMIC DNA]</scope>
    <source>
        <strain evidence="11">JCM 1407</strain>
    </source>
</reference>
<dbReference type="InterPro" id="IPR000515">
    <property type="entry name" value="MetI-like"/>
</dbReference>
<evidence type="ECO:0000256" key="4">
    <source>
        <dbReference type="ARBA" id="ARBA00022475"/>
    </source>
</evidence>
<evidence type="ECO:0000256" key="7">
    <source>
        <dbReference type="ARBA" id="ARBA00023136"/>
    </source>
</evidence>
<dbReference type="InterPro" id="IPR005672">
    <property type="entry name" value="Phosphate_PstA"/>
</dbReference>
<keyword evidence="4 8" id="KW-1003">Cell membrane</keyword>
<accession>A0ABP3UZ73</accession>
<evidence type="ECO:0000256" key="2">
    <source>
        <dbReference type="ARBA" id="ARBA00007069"/>
    </source>
</evidence>
<keyword evidence="3" id="KW-0813">Transport</keyword>
<evidence type="ECO:0000313" key="10">
    <source>
        <dbReference type="EMBL" id="GAA0745022.1"/>
    </source>
</evidence>
<feature type="transmembrane region" description="Helical" evidence="8">
    <location>
        <begin position="101"/>
        <end position="129"/>
    </location>
</feature>
<feature type="transmembrane region" description="Helical" evidence="8">
    <location>
        <begin position="250"/>
        <end position="270"/>
    </location>
</feature>
<protein>
    <recommendedName>
        <fullName evidence="8">Phosphate transport system permease protein PstA</fullName>
    </recommendedName>
</protein>
<keyword evidence="6 8" id="KW-1133">Transmembrane helix</keyword>
<dbReference type="NCBIfam" id="TIGR00974">
    <property type="entry name" value="3a0107s02c"/>
    <property type="match status" value="1"/>
</dbReference>
<feature type="transmembrane region" description="Helical" evidence="8">
    <location>
        <begin position="135"/>
        <end position="154"/>
    </location>
</feature>
<feature type="transmembrane region" description="Helical" evidence="8">
    <location>
        <begin position="12"/>
        <end position="33"/>
    </location>
</feature>
<dbReference type="RefSeq" id="WP_343762932.1">
    <property type="nucleotide sequence ID" value="NZ_BAAACG010000013.1"/>
</dbReference>
<keyword evidence="7 8" id="KW-0472">Membrane</keyword>
<evidence type="ECO:0000256" key="8">
    <source>
        <dbReference type="RuleBase" id="RU363043"/>
    </source>
</evidence>
<evidence type="ECO:0000256" key="1">
    <source>
        <dbReference type="ARBA" id="ARBA00004651"/>
    </source>
</evidence>
<evidence type="ECO:0000256" key="6">
    <source>
        <dbReference type="ARBA" id="ARBA00022989"/>
    </source>
</evidence>
<feature type="transmembrane region" description="Helical" evidence="8">
    <location>
        <begin position="225"/>
        <end position="244"/>
    </location>
</feature>
<gene>
    <name evidence="10" type="primary">pstA_2</name>
    <name evidence="10" type="ORF">GCM10008906_30800</name>
</gene>
<dbReference type="Pfam" id="PF00528">
    <property type="entry name" value="BPD_transp_1"/>
    <property type="match status" value="1"/>
</dbReference>
<dbReference type="CDD" id="cd06261">
    <property type="entry name" value="TM_PBP2"/>
    <property type="match status" value="1"/>
</dbReference>
<dbReference type="PANTHER" id="PTHR43470:SF3">
    <property type="entry name" value="PHOSPHATE TRANSPORT SYSTEM PERMEASE PROTEIN PSTA-RELATED"/>
    <property type="match status" value="1"/>
</dbReference>
<dbReference type="EMBL" id="BAAACG010000013">
    <property type="protein sequence ID" value="GAA0745022.1"/>
    <property type="molecule type" value="Genomic_DNA"/>
</dbReference>
<name>A0ABP3UZ73_9CLOT</name>
<dbReference type="Proteomes" id="UP001501510">
    <property type="component" value="Unassembled WGS sequence"/>
</dbReference>
<comment type="subcellular location">
    <subcellularLocation>
        <location evidence="1 8">Cell membrane</location>
        <topology evidence="1 8">Multi-pass membrane protein</topology>
    </subcellularLocation>
</comment>
<sequence>MKKSFKDILLYLLYFFSTFIVVSIISFILIYIFKNGFSSINKEFIFGKPKGMPLGKEGGVFPAILGSLSLTFISLISASILGISTAIYISLYSKNKKINNFMHVVISSISGVPSIVLGLFGYSFLVYFLDFKVSLLSGGITLGIMIFPYIEVICEKAIEEVDKTMILSSYALGIDKFHTFINIILPSAKDEIISAIMLSAGFAMGATAPIMLTSAVISAPNPNSLFSPVMALPYHLYILISQGISMEKAYGTAFILIFILVVLNLFSLIFSKKKER</sequence>
<proteinExistence type="inferred from homology"/>
<evidence type="ECO:0000256" key="3">
    <source>
        <dbReference type="ARBA" id="ARBA00022448"/>
    </source>
</evidence>
<dbReference type="PANTHER" id="PTHR43470">
    <property type="entry name" value="PHOSPHATE TRANSPORT SYSTEM PERMEASE PROTEIN PSTA-RELATED"/>
    <property type="match status" value="1"/>
</dbReference>
<evidence type="ECO:0000259" key="9">
    <source>
        <dbReference type="PROSITE" id="PS50928"/>
    </source>
</evidence>
<comment type="similarity">
    <text evidence="2 8">Belongs to the binding-protein-dependent transport system permease family. CysTW subfamily.</text>
</comment>